<dbReference type="SUPFAM" id="SSF82153">
    <property type="entry name" value="FAS1 domain"/>
    <property type="match status" value="2"/>
</dbReference>
<dbReference type="InterPro" id="IPR050904">
    <property type="entry name" value="Adhesion/Biosynth-related"/>
</dbReference>
<evidence type="ECO:0000313" key="4">
    <source>
        <dbReference type="Proteomes" id="UP001161017"/>
    </source>
</evidence>
<accession>A0AA43QX93</accession>
<dbReference type="PANTHER" id="PTHR10900:SF125">
    <property type="entry name" value="FAS1 DOMAIN-CONTAINING PROTEIN YLR001C"/>
    <property type="match status" value="1"/>
</dbReference>
<dbReference type="PROSITE" id="PS50213">
    <property type="entry name" value="FAS1"/>
    <property type="match status" value="2"/>
</dbReference>
<organism evidence="3 4">
    <name type="scientific">Ramalina farinacea</name>
    <dbReference type="NCBI Taxonomy" id="258253"/>
    <lineage>
        <taxon>Eukaryota</taxon>
        <taxon>Fungi</taxon>
        <taxon>Dikarya</taxon>
        <taxon>Ascomycota</taxon>
        <taxon>Pezizomycotina</taxon>
        <taxon>Lecanoromycetes</taxon>
        <taxon>OSLEUM clade</taxon>
        <taxon>Lecanoromycetidae</taxon>
        <taxon>Lecanorales</taxon>
        <taxon>Lecanorineae</taxon>
        <taxon>Ramalinaceae</taxon>
        <taxon>Ramalina</taxon>
    </lineage>
</organism>
<comment type="caution">
    <text evidence="3">The sequence shown here is derived from an EMBL/GenBank/DDBJ whole genome shotgun (WGS) entry which is preliminary data.</text>
</comment>
<keyword evidence="1" id="KW-0732">Signal</keyword>
<dbReference type="EMBL" id="JAPUFD010000020">
    <property type="protein sequence ID" value="MDI1492623.1"/>
    <property type="molecule type" value="Genomic_DNA"/>
</dbReference>
<dbReference type="InterPro" id="IPR000782">
    <property type="entry name" value="FAS1_domain"/>
</dbReference>
<proteinExistence type="predicted"/>
<reference evidence="3" key="1">
    <citation type="journal article" date="2023" name="Genome Biol. Evol.">
        <title>First Whole Genome Sequence and Flow Cytometry Genome Size Data for the Lichen-Forming Fungus Ramalina farinacea (Ascomycota).</title>
        <authorList>
            <person name="Llewellyn T."/>
            <person name="Mian S."/>
            <person name="Hill R."/>
            <person name="Leitch I.J."/>
            <person name="Gaya E."/>
        </authorList>
    </citation>
    <scope>NUCLEOTIDE SEQUENCE</scope>
    <source>
        <strain evidence="3">LIQ254RAFAR</strain>
    </source>
</reference>
<keyword evidence="4" id="KW-1185">Reference proteome</keyword>
<sequence length="463" mass="50996">MKFINLLPLAALSSALVIPDEETMAELDIVDHHQQETILTPIHKDVKHMVDEAETYVSTAISTAGSIFDQAVDFYSNTEQKAKKTCHKKAYDTKAWLESKTEYAEEKIKEVESAAEKAKGGHHCKPNMTVYELIAKSKYTTKLAALINEYDDLVQLLNATAANYTVFAPIDSAFEKIPDHAPKPSKEELKKVLLYHASQEFYPAGRVLVTHTVPTLLVGELLGGEAQRLSTNVGIKGLTVNFYSRIIAIDIFGTNGVIHGIDSLLVPPPKATDIIQFLPGEFSTLELGLAKTGLFKYLNDTSNHVGGTLFAPSNFAFQLLGPKIEGFLFSKYGLKYLAALLKYHVVANQTLYSDAYYASKDTDAEVSGIPKGYFHIDLPTMLKDKSLSINVARYGRLISIKINAFATVTIEDGIAADGVIHVVSNVLIPPKEVGGLTTHWAGEELEVEDLKERLMPYMENAEL</sequence>
<evidence type="ECO:0000259" key="2">
    <source>
        <dbReference type="PROSITE" id="PS50213"/>
    </source>
</evidence>
<evidence type="ECO:0000313" key="3">
    <source>
        <dbReference type="EMBL" id="MDI1492623.1"/>
    </source>
</evidence>
<dbReference type="Proteomes" id="UP001161017">
    <property type="component" value="Unassembled WGS sequence"/>
</dbReference>
<evidence type="ECO:0000256" key="1">
    <source>
        <dbReference type="SAM" id="SignalP"/>
    </source>
</evidence>
<dbReference type="Pfam" id="PF02469">
    <property type="entry name" value="Fasciclin"/>
    <property type="match status" value="2"/>
</dbReference>
<feature type="domain" description="FAS1" evidence="2">
    <location>
        <begin position="127"/>
        <end position="265"/>
    </location>
</feature>
<dbReference type="PANTHER" id="PTHR10900">
    <property type="entry name" value="PERIOSTIN-RELATED"/>
    <property type="match status" value="1"/>
</dbReference>
<feature type="chain" id="PRO_5041313008" description="FAS1 domain-containing protein" evidence="1">
    <location>
        <begin position="16"/>
        <end position="463"/>
    </location>
</feature>
<dbReference type="InterPro" id="IPR036378">
    <property type="entry name" value="FAS1_dom_sf"/>
</dbReference>
<dbReference type="AlphaFoldDB" id="A0AA43QX93"/>
<dbReference type="SMART" id="SM00554">
    <property type="entry name" value="FAS1"/>
    <property type="match status" value="2"/>
</dbReference>
<name>A0AA43QX93_9LECA</name>
<protein>
    <recommendedName>
        <fullName evidence="2">FAS1 domain-containing protein</fullName>
    </recommendedName>
</protein>
<gene>
    <name evidence="3" type="ORF">OHK93_004405</name>
</gene>
<dbReference type="Gene3D" id="2.30.180.10">
    <property type="entry name" value="FAS1 domain"/>
    <property type="match status" value="2"/>
</dbReference>
<feature type="domain" description="FAS1" evidence="2">
    <location>
        <begin position="258"/>
        <end position="427"/>
    </location>
</feature>
<feature type="signal peptide" evidence="1">
    <location>
        <begin position="1"/>
        <end position="15"/>
    </location>
</feature>